<dbReference type="InterPro" id="IPR000014">
    <property type="entry name" value="PAS"/>
</dbReference>
<dbReference type="SUPFAM" id="SSF55874">
    <property type="entry name" value="ATPase domain of HSP90 chaperone/DNA topoisomerase II/histidine kinase"/>
    <property type="match status" value="1"/>
</dbReference>
<dbReference type="InterPro" id="IPR003018">
    <property type="entry name" value="GAF"/>
</dbReference>
<keyword evidence="6" id="KW-0808">Transferase</keyword>
<dbReference type="Pfam" id="PF02518">
    <property type="entry name" value="HATPase_c"/>
    <property type="match status" value="1"/>
</dbReference>
<dbReference type="InterPro" id="IPR005467">
    <property type="entry name" value="His_kinase_dom"/>
</dbReference>
<dbReference type="EC" id="2.7.13.3" evidence="4"/>
<comment type="catalytic activity">
    <reaction evidence="1">
        <text>ATP + protein L-histidine = ADP + protein N-phospho-L-histidine.</text>
        <dbReference type="EC" id="2.7.13.3"/>
    </reaction>
</comment>
<sequence length="605" mass="67256">MSQVIPSLSKSLNSSMGQSFLDQIPNIALRIYRSINLDDTLQTTVDEVRQLLKTDRVLIYQLDINATGGEVVAESVGQAWQPLQGVKIDDPCFITSCAQRYTQGKVNQITDVIHNDISPCYREMLMGFQVKANLVVPILYDGQALRSLDLYLQGIDTQPAKPNRLWGFMIIHHCAEARDWNPLEIAFIQQMTAHIGLTVQKTKLRKLSERLIDSSTDGIIAFDRELQFITWNSAMEKISGVTRDTVLGRMALEVFPYLWQIQEDRFFLQALQGKNVISSNRRFPFHPSDNQQFFEAYYSPLRDESEAIIGGVCILRDITKQELAQQQLAQAKRHAEAANQAKSDFLATMSHEIRTPMNAVMGMAGLLLETQLNGEQKSYVETILQGSDSLLALINDILDFSKVEAGKLNLENAPFNLRNCIQEAHSLIHLNAAEKAVNLSYQIDPQVPAEIISDITRLRQILVNLLNNAIKFTPQGEIQVRVSSHAIPAGAIALEPPQHRLEFAIRDPGIGIAADKLPLLFQAFSQADSSITRQYGGTGLGLAICKQICELMEGQIWVESHGNVGGEAPPDFIPQQTDGATFYFTIQTAIVAVDDIAPAASPMPE</sequence>
<dbReference type="InterPro" id="IPR016132">
    <property type="entry name" value="Phyto_chromo_attachment"/>
</dbReference>
<dbReference type="SMART" id="SM00065">
    <property type="entry name" value="GAF"/>
    <property type="match status" value="1"/>
</dbReference>
<dbReference type="SMART" id="SM00091">
    <property type="entry name" value="PAS"/>
    <property type="match status" value="1"/>
</dbReference>
<dbReference type="InterPro" id="IPR003594">
    <property type="entry name" value="HATPase_dom"/>
</dbReference>
<dbReference type="GO" id="GO:0000155">
    <property type="term" value="F:phosphorelay sensor kinase activity"/>
    <property type="evidence" value="ECO:0007669"/>
    <property type="project" value="InterPro"/>
</dbReference>
<dbReference type="PANTHER" id="PTHR45339">
    <property type="entry name" value="HYBRID SIGNAL TRANSDUCTION HISTIDINE KINASE J"/>
    <property type="match status" value="1"/>
</dbReference>
<dbReference type="Pfam" id="PF00512">
    <property type="entry name" value="HisKA"/>
    <property type="match status" value="1"/>
</dbReference>
<dbReference type="Pfam" id="PF01590">
    <property type="entry name" value="GAF"/>
    <property type="match status" value="1"/>
</dbReference>
<evidence type="ECO:0000256" key="1">
    <source>
        <dbReference type="ARBA" id="ARBA00000085"/>
    </source>
</evidence>
<evidence type="ECO:0000313" key="18">
    <source>
        <dbReference type="EMBL" id="MBE9033255.1"/>
    </source>
</evidence>
<evidence type="ECO:0000313" key="19">
    <source>
        <dbReference type="Proteomes" id="UP000625316"/>
    </source>
</evidence>
<dbReference type="PROSITE" id="PS50112">
    <property type="entry name" value="PAS"/>
    <property type="match status" value="1"/>
</dbReference>
<evidence type="ECO:0000259" key="14">
    <source>
        <dbReference type="PROSITE" id="PS50046"/>
    </source>
</evidence>
<dbReference type="CDD" id="cd16922">
    <property type="entry name" value="HATPase_EvgS-ArcB-TorS-like"/>
    <property type="match status" value="1"/>
</dbReference>
<evidence type="ECO:0000256" key="5">
    <source>
        <dbReference type="ARBA" id="ARBA00022553"/>
    </source>
</evidence>
<dbReference type="SUPFAM" id="SSF55785">
    <property type="entry name" value="PYP-like sensor domain (PAS domain)"/>
    <property type="match status" value="1"/>
</dbReference>
<evidence type="ECO:0000256" key="10">
    <source>
        <dbReference type="ARBA" id="ARBA00023012"/>
    </source>
</evidence>
<evidence type="ECO:0000256" key="12">
    <source>
        <dbReference type="ARBA" id="ARBA00023306"/>
    </source>
</evidence>
<dbReference type="SMART" id="SM00388">
    <property type="entry name" value="HisKA"/>
    <property type="match status" value="1"/>
</dbReference>
<dbReference type="SUPFAM" id="SSF47384">
    <property type="entry name" value="Homodimeric domain of signal transducing histidine kinase"/>
    <property type="match status" value="1"/>
</dbReference>
<dbReference type="RefSeq" id="WP_264328065.1">
    <property type="nucleotide sequence ID" value="NZ_JADEXQ010000169.1"/>
</dbReference>
<keyword evidence="8" id="KW-0418">Kinase</keyword>
<dbReference type="InterPro" id="IPR036890">
    <property type="entry name" value="HATPase_C_sf"/>
</dbReference>
<dbReference type="Proteomes" id="UP000625316">
    <property type="component" value="Unassembled WGS sequence"/>
</dbReference>
<evidence type="ECO:0000256" key="3">
    <source>
        <dbReference type="ARBA" id="ARBA00006402"/>
    </source>
</evidence>
<dbReference type="PROSITE" id="PS50109">
    <property type="entry name" value="HIS_KIN"/>
    <property type="match status" value="1"/>
</dbReference>
<dbReference type="CDD" id="cd00130">
    <property type="entry name" value="PAS"/>
    <property type="match status" value="1"/>
</dbReference>
<dbReference type="Gene3D" id="1.10.287.130">
    <property type="match status" value="1"/>
</dbReference>
<dbReference type="PANTHER" id="PTHR45339:SF1">
    <property type="entry name" value="HYBRID SIGNAL TRANSDUCTION HISTIDINE KINASE J"/>
    <property type="match status" value="1"/>
</dbReference>
<dbReference type="InterPro" id="IPR000700">
    <property type="entry name" value="PAS-assoc_C"/>
</dbReference>
<dbReference type="InterPro" id="IPR013656">
    <property type="entry name" value="PAS_4"/>
</dbReference>
<keyword evidence="10" id="KW-0902">Two-component regulatory system</keyword>
<keyword evidence="5" id="KW-0597">Phosphoprotein</keyword>
<dbReference type="NCBIfam" id="TIGR00229">
    <property type="entry name" value="sensory_box"/>
    <property type="match status" value="1"/>
</dbReference>
<reference evidence="18" key="1">
    <citation type="submission" date="2020-10" db="EMBL/GenBank/DDBJ databases">
        <authorList>
            <person name="Castelo-Branco R."/>
            <person name="Eusebio N."/>
            <person name="Adriana R."/>
            <person name="Vieira A."/>
            <person name="Brugerolle De Fraissinette N."/>
            <person name="Rezende De Castro R."/>
            <person name="Schneider M.P."/>
            <person name="Vasconcelos V."/>
            <person name="Leao P.N."/>
        </authorList>
    </citation>
    <scope>NUCLEOTIDE SEQUENCE</scope>
    <source>
        <strain evidence="18">LEGE 11480</strain>
    </source>
</reference>
<dbReference type="GO" id="GO:0005524">
    <property type="term" value="F:ATP binding"/>
    <property type="evidence" value="ECO:0007669"/>
    <property type="project" value="UniProtKB-KW"/>
</dbReference>
<dbReference type="FunFam" id="1.10.287.130:FF:000038">
    <property type="entry name" value="Sensory transduction histidine kinase"/>
    <property type="match status" value="1"/>
</dbReference>
<dbReference type="InterPro" id="IPR003661">
    <property type="entry name" value="HisK_dim/P_dom"/>
</dbReference>
<dbReference type="Gene3D" id="3.30.565.10">
    <property type="entry name" value="Histidine kinase-like ATPase, C-terminal domain"/>
    <property type="match status" value="1"/>
</dbReference>
<comment type="subcellular location">
    <subcellularLocation>
        <location evidence="2">Membrane</location>
    </subcellularLocation>
</comment>
<dbReference type="CDD" id="cd00082">
    <property type="entry name" value="HisKA"/>
    <property type="match status" value="1"/>
</dbReference>
<evidence type="ECO:0000256" key="4">
    <source>
        <dbReference type="ARBA" id="ARBA00012438"/>
    </source>
</evidence>
<evidence type="ECO:0000256" key="11">
    <source>
        <dbReference type="ARBA" id="ARBA00023136"/>
    </source>
</evidence>
<evidence type="ECO:0000259" key="16">
    <source>
        <dbReference type="PROSITE" id="PS50112"/>
    </source>
</evidence>
<dbReference type="SUPFAM" id="SSF55781">
    <property type="entry name" value="GAF domain-like"/>
    <property type="match status" value="1"/>
</dbReference>
<dbReference type="InterPro" id="IPR036097">
    <property type="entry name" value="HisK_dim/P_sf"/>
</dbReference>
<name>A0A928VRP0_9CYAN</name>
<keyword evidence="19" id="KW-1185">Reference proteome</keyword>
<evidence type="ECO:0000259" key="15">
    <source>
        <dbReference type="PROSITE" id="PS50109"/>
    </source>
</evidence>
<keyword evidence="7" id="KW-0547">Nucleotide-binding</keyword>
<accession>A0A928VRP0</accession>
<evidence type="ECO:0000256" key="2">
    <source>
        <dbReference type="ARBA" id="ARBA00004370"/>
    </source>
</evidence>
<dbReference type="GO" id="GO:0016020">
    <property type="term" value="C:membrane"/>
    <property type="evidence" value="ECO:0007669"/>
    <property type="project" value="UniProtKB-SubCell"/>
</dbReference>
<comment type="similarity">
    <text evidence="3">In the N-terminal section; belongs to the phytochrome family.</text>
</comment>
<dbReference type="Gene3D" id="3.30.450.40">
    <property type="match status" value="1"/>
</dbReference>
<evidence type="ECO:0000256" key="13">
    <source>
        <dbReference type="ARBA" id="ARBA00074306"/>
    </source>
</evidence>
<evidence type="ECO:0000256" key="8">
    <source>
        <dbReference type="ARBA" id="ARBA00022777"/>
    </source>
</evidence>
<evidence type="ECO:0000256" key="9">
    <source>
        <dbReference type="ARBA" id="ARBA00022840"/>
    </source>
</evidence>
<keyword evidence="11" id="KW-0472">Membrane</keyword>
<dbReference type="Pfam" id="PF08448">
    <property type="entry name" value="PAS_4"/>
    <property type="match status" value="1"/>
</dbReference>
<dbReference type="SMART" id="SM00387">
    <property type="entry name" value="HATPase_c"/>
    <property type="match status" value="1"/>
</dbReference>
<dbReference type="InterPro" id="IPR029016">
    <property type="entry name" value="GAF-like_dom_sf"/>
</dbReference>
<dbReference type="InterPro" id="IPR035965">
    <property type="entry name" value="PAS-like_dom_sf"/>
</dbReference>
<keyword evidence="9" id="KW-0067">ATP-binding</keyword>
<comment type="caution">
    <text evidence="18">The sequence shown here is derived from an EMBL/GenBank/DDBJ whole genome shotgun (WGS) entry which is preliminary data.</text>
</comment>
<dbReference type="PROSITE" id="PS50113">
    <property type="entry name" value="PAC"/>
    <property type="match status" value="1"/>
</dbReference>
<evidence type="ECO:0000259" key="17">
    <source>
        <dbReference type="PROSITE" id="PS50113"/>
    </source>
</evidence>
<dbReference type="PROSITE" id="PS50046">
    <property type="entry name" value="PHYTOCHROME_2"/>
    <property type="match status" value="1"/>
</dbReference>
<dbReference type="EMBL" id="JADEXQ010000169">
    <property type="protein sequence ID" value="MBE9033255.1"/>
    <property type="molecule type" value="Genomic_DNA"/>
</dbReference>
<feature type="domain" description="Phytochrome chromophore attachment site" evidence="14">
    <location>
        <begin position="36"/>
        <end position="194"/>
    </location>
</feature>
<feature type="non-terminal residue" evidence="18">
    <location>
        <position position="605"/>
    </location>
</feature>
<keyword evidence="12" id="KW-0131">Cell cycle</keyword>
<organism evidence="18 19">
    <name type="scientific">Romeriopsis navalis LEGE 11480</name>
    <dbReference type="NCBI Taxonomy" id="2777977"/>
    <lineage>
        <taxon>Bacteria</taxon>
        <taxon>Bacillati</taxon>
        <taxon>Cyanobacteriota</taxon>
        <taxon>Cyanophyceae</taxon>
        <taxon>Leptolyngbyales</taxon>
        <taxon>Leptolyngbyaceae</taxon>
        <taxon>Romeriopsis</taxon>
        <taxon>Romeriopsis navalis</taxon>
    </lineage>
</organism>
<dbReference type="InterPro" id="IPR004358">
    <property type="entry name" value="Sig_transdc_His_kin-like_C"/>
</dbReference>
<gene>
    <name evidence="18" type="ORF">IQ266_26325</name>
</gene>
<proteinExistence type="inferred from homology"/>
<evidence type="ECO:0000256" key="7">
    <source>
        <dbReference type="ARBA" id="ARBA00022741"/>
    </source>
</evidence>
<protein>
    <recommendedName>
        <fullName evidence="13">Circadian input-output histidine kinase CikA</fullName>
        <ecNumber evidence="4">2.7.13.3</ecNumber>
    </recommendedName>
</protein>
<dbReference type="PRINTS" id="PR00344">
    <property type="entry name" value="BCTRLSENSOR"/>
</dbReference>
<evidence type="ECO:0000256" key="6">
    <source>
        <dbReference type="ARBA" id="ARBA00022679"/>
    </source>
</evidence>
<dbReference type="Gene3D" id="3.30.450.20">
    <property type="entry name" value="PAS domain"/>
    <property type="match status" value="1"/>
</dbReference>
<dbReference type="AlphaFoldDB" id="A0A928VRP0"/>
<feature type="domain" description="Histidine kinase" evidence="15">
    <location>
        <begin position="348"/>
        <end position="590"/>
    </location>
</feature>
<feature type="domain" description="PAC" evidence="17">
    <location>
        <begin position="279"/>
        <end position="330"/>
    </location>
</feature>
<feature type="domain" description="PAS" evidence="16">
    <location>
        <begin position="204"/>
        <end position="252"/>
    </location>
</feature>
<dbReference type="FunFam" id="3.30.565.10:FF:000010">
    <property type="entry name" value="Sensor histidine kinase RcsC"/>
    <property type="match status" value="1"/>
</dbReference>